<evidence type="ECO:0000313" key="2">
    <source>
        <dbReference type="Proteomes" id="UP001208570"/>
    </source>
</evidence>
<protein>
    <submittedName>
        <fullName evidence="1">Uncharacterized protein</fullName>
    </submittedName>
</protein>
<gene>
    <name evidence="1" type="ORF">LSH36_63g10059</name>
</gene>
<evidence type="ECO:0000313" key="1">
    <source>
        <dbReference type="EMBL" id="KAK2164486.1"/>
    </source>
</evidence>
<proteinExistence type="predicted"/>
<dbReference type="Proteomes" id="UP001208570">
    <property type="component" value="Unassembled WGS sequence"/>
</dbReference>
<reference evidence="1" key="1">
    <citation type="journal article" date="2023" name="Mol. Biol. Evol.">
        <title>Third-Generation Sequencing Reveals the Adaptive Role of the Epigenome in Three Deep-Sea Polychaetes.</title>
        <authorList>
            <person name="Perez M."/>
            <person name="Aroh O."/>
            <person name="Sun Y."/>
            <person name="Lan Y."/>
            <person name="Juniper S.K."/>
            <person name="Young C.R."/>
            <person name="Angers B."/>
            <person name="Qian P.Y."/>
        </authorList>
    </citation>
    <scope>NUCLEOTIDE SEQUENCE</scope>
    <source>
        <strain evidence="1">P08H-3</strain>
    </source>
</reference>
<organism evidence="1 2">
    <name type="scientific">Paralvinella palmiformis</name>
    <dbReference type="NCBI Taxonomy" id="53620"/>
    <lineage>
        <taxon>Eukaryota</taxon>
        <taxon>Metazoa</taxon>
        <taxon>Spiralia</taxon>
        <taxon>Lophotrochozoa</taxon>
        <taxon>Annelida</taxon>
        <taxon>Polychaeta</taxon>
        <taxon>Sedentaria</taxon>
        <taxon>Canalipalpata</taxon>
        <taxon>Terebellida</taxon>
        <taxon>Terebelliformia</taxon>
        <taxon>Alvinellidae</taxon>
        <taxon>Paralvinella</taxon>
    </lineage>
</organism>
<dbReference type="EMBL" id="JAODUP010000063">
    <property type="protein sequence ID" value="KAK2164486.1"/>
    <property type="molecule type" value="Genomic_DNA"/>
</dbReference>
<name>A0AAD9NDP5_9ANNE</name>
<accession>A0AAD9NDP5</accession>
<sequence>MIRRHLEHAQYVWSPFRKKDTVNIENVQRRAIKILTGMEELGYTEKLNKLGLPTPVYRRIRGDMIEVFKMMNGSYDQVVKCSCH</sequence>
<keyword evidence="2" id="KW-1185">Reference proteome</keyword>
<comment type="caution">
    <text evidence="1">The sequence shown here is derived from an EMBL/GenBank/DDBJ whole genome shotgun (WGS) entry which is preliminary data.</text>
</comment>
<dbReference type="AlphaFoldDB" id="A0AAD9NDP5"/>